<sequence>MNFIRNIKIRVMVVLILIFSTVAWLAISGLALWFLNDLEQNIALNAAQAKWIDIIQFLLGASVVASVIITLVTERYLYHCLVKPVESIREHMHILARGELETELPDLGSNCIGLMVSPIQKMQSNWGKAVSNIRTSANTIRGNATEVAGVNGELSTRSEQLAAALEETTASMEQLSSTVTLNAENANHASHLAKNATQTARNGGESVKKVMTTMETITSSSHKIVDITTVINSISFQTNILALNAAVEAARAGEQGRGFAVVASEVRNLAQRSALAAKEIETLLKESVDNIYTGSEQVKKAGEAMGEILDAVMQVNNIMGDIANASGEQSKGIGQVGIAVRQMDAVTQQNVSLVHQSALSSVDLEQQAHQLNDIVAMFRIAKSA</sequence>
<keyword evidence="7" id="KW-0812">Transmembrane</keyword>
<evidence type="ECO:0000256" key="4">
    <source>
        <dbReference type="ARBA" id="ARBA00023224"/>
    </source>
</evidence>
<evidence type="ECO:0000256" key="3">
    <source>
        <dbReference type="ARBA" id="ARBA00022500"/>
    </source>
</evidence>
<dbReference type="STRING" id="1006004.GBAG_2406"/>
<evidence type="ECO:0000256" key="2">
    <source>
        <dbReference type="ARBA" id="ARBA00022481"/>
    </source>
</evidence>
<evidence type="ECO:0000256" key="6">
    <source>
        <dbReference type="PROSITE-ProRule" id="PRU00284"/>
    </source>
</evidence>
<dbReference type="eggNOG" id="COG0840">
    <property type="taxonomic scope" value="Bacteria"/>
</dbReference>
<dbReference type="RefSeq" id="WP_034496149.1">
    <property type="nucleotide sequence ID" value="NZ_JMPI01000030.1"/>
</dbReference>
<evidence type="ECO:0000259" key="8">
    <source>
        <dbReference type="PROSITE" id="PS50111"/>
    </source>
</evidence>
<evidence type="ECO:0000313" key="10">
    <source>
        <dbReference type="Proteomes" id="UP000028653"/>
    </source>
</evidence>
<keyword evidence="10" id="KW-1185">Reference proteome</keyword>
<comment type="caution">
    <text evidence="9">The sequence shown here is derived from an EMBL/GenBank/DDBJ whole genome shotgun (WGS) entry which is preliminary data.</text>
</comment>
<dbReference type="SUPFAM" id="SSF58104">
    <property type="entry name" value="Methyl-accepting chemotaxis protein (MCP) signaling domain"/>
    <property type="match status" value="1"/>
</dbReference>
<dbReference type="PANTHER" id="PTHR43531">
    <property type="entry name" value="PROTEIN ICFG"/>
    <property type="match status" value="1"/>
</dbReference>
<dbReference type="Pfam" id="PF00015">
    <property type="entry name" value="MCPsignal"/>
    <property type="match status" value="1"/>
</dbReference>
<keyword evidence="4 6" id="KW-0807">Transducer</keyword>
<keyword evidence="7" id="KW-1133">Transmembrane helix</keyword>
<organism evidence="9 10">
    <name type="scientific">Buttiauxella agrestis ATCC 33320</name>
    <dbReference type="NCBI Taxonomy" id="1006004"/>
    <lineage>
        <taxon>Bacteria</taxon>
        <taxon>Pseudomonadati</taxon>
        <taxon>Pseudomonadota</taxon>
        <taxon>Gammaproteobacteria</taxon>
        <taxon>Enterobacterales</taxon>
        <taxon>Enterobacteriaceae</taxon>
        <taxon>Buttiauxella</taxon>
    </lineage>
</organism>
<feature type="transmembrane region" description="Helical" evidence="7">
    <location>
        <begin position="54"/>
        <end position="73"/>
    </location>
</feature>
<dbReference type="AlphaFoldDB" id="A0A085GD26"/>
<dbReference type="FunFam" id="1.10.287.950:FF:000001">
    <property type="entry name" value="Methyl-accepting chemotaxis sensory transducer"/>
    <property type="match status" value="1"/>
</dbReference>
<dbReference type="PANTHER" id="PTHR43531:SF14">
    <property type="entry name" value="METHYL-ACCEPTING CHEMOTAXIS PROTEIN I-RELATED"/>
    <property type="match status" value="1"/>
</dbReference>
<dbReference type="GO" id="GO:0005886">
    <property type="term" value="C:plasma membrane"/>
    <property type="evidence" value="ECO:0007669"/>
    <property type="project" value="UniProtKB-SubCell"/>
</dbReference>
<dbReference type="EMBL" id="JMPI01000030">
    <property type="protein sequence ID" value="KFC81621.1"/>
    <property type="molecule type" value="Genomic_DNA"/>
</dbReference>
<reference evidence="9 10" key="1">
    <citation type="submission" date="2014-05" db="EMBL/GenBank/DDBJ databases">
        <title>ATOL: Assembling a taxonomically balanced genome-scale reconstruction of the evolutionary history of the Enterobacteriaceae.</title>
        <authorList>
            <person name="Plunkett G.III."/>
            <person name="Neeno-Eckwall E.C."/>
            <person name="Glasner J.D."/>
            <person name="Perna N.T."/>
        </authorList>
    </citation>
    <scope>NUCLEOTIDE SEQUENCE [LARGE SCALE GENOMIC DNA]</scope>
    <source>
        <strain evidence="9 10">ATCC 33320</strain>
    </source>
</reference>
<dbReference type="Proteomes" id="UP000028653">
    <property type="component" value="Unassembled WGS sequence"/>
</dbReference>
<gene>
    <name evidence="9" type="ORF">GBAG_2406</name>
</gene>
<comment type="similarity">
    <text evidence="5">Belongs to the methyl-accepting chemotaxis (MCP) protein family.</text>
</comment>
<comment type="subcellular location">
    <subcellularLocation>
        <location evidence="1">Cell inner membrane</location>
        <topology evidence="1">Multi-pass membrane protein</topology>
    </subcellularLocation>
</comment>
<evidence type="ECO:0000313" key="9">
    <source>
        <dbReference type="EMBL" id="KFC81621.1"/>
    </source>
</evidence>
<dbReference type="GO" id="GO:0007165">
    <property type="term" value="P:signal transduction"/>
    <property type="evidence" value="ECO:0007669"/>
    <property type="project" value="UniProtKB-KW"/>
</dbReference>
<feature type="domain" description="Methyl-accepting transducer" evidence="8">
    <location>
        <begin position="136"/>
        <end position="365"/>
    </location>
</feature>
<dbReference type="Gene3D" id="1.10.287.950">
    <property type="entry name" value="Methyl-accepting chemotaxis protein"/>
    <property type="match status" value="1"/>
</dbReference>
<feature type="transmembrane region" description="Helical" evidence="7">
    <location>
        <begin position="12"/>
        <end position="34"/>
    </location>
</feature>
<keyword evidence="2" id="KW-0488">Methylation</keyword>
<evidence type="ECO:0000256" key="1">
    <source>
        <dbReference type="ARBA" id="ARBA00004429"/>
    </source>
</evidence>
<dbReference type="SMART" id="SM00283">
    <property type="entry name" value="MA"/>
    <property type="match status" value="1"/>
</dbReference>
<evidence type="ECO:0000256" key="5">
    <source>
        <dbReference type="ARBA" id="ARBA00029447"/>
    </source>
</evidence>
<dbReference type="CDD" id="cd11386">
    <property type="entry name" value="MCP_signal"/>
    <property type="match status" value="1"/>
</dbReference>
<evidence type="ECO:0000256" key="7">
    <source>
        <dbReference type="SAM" id="Phobius"/>
    </source>
</evidence>
<name>A0A085GD26_9ENTR</name>
<dbReference type="GO" id="GO:0006935">
    <property type="term" value="P:chemotaxis"/>
    <property type="evidence" value="ECO:0007669"/>
    <property type="project" value="UniProtKB-KW"/>
</dbReference>
<keyword evidence="7" id="KW-0472">Membrane</keyword>
<dbReference type="InterPro" id="IPR004089">
    <property type="entry name" value="MCPsignal_dom"/>
</dbReference>
<proteinExistence type="inferred from homology"/>
<accession>A0A085GD26</accession>
<dbReference type="GO" id="GO:0004888">
    <property type="term" value="F:transmembrane signaling receptor activity"/>
    <property type="evidence" value="ECO:0007669"/>
    <property type="project" value="TreeGrafter"/>
</dbReference>
<dbReference type="OrthoDB" id="6167817at2"/>
<keyword evidence="3" id="KW-0145">Chemotaxis</keyword>
<dbReference type="InterPro" id="IPR051310">
    <property type="entry name" value="MCP_chemotaxis"/>
</dbReference>
<dbReference type="PROSITE" id="PS50111">
    <property type="entry name" value="CHEMOTAXIS_TRANSDUC_2"/>
    <property type="match status" value="1"/>
</dbReference>
<protein>
    <submittedName>
        <fullName evidence="9">Methyl-accepting chemotaxis protein I</fullName>
    </submittedName>
</protein>